<dbReference type="Proteomes" id="UP001201812">
    <property type="component" value="Unassembled WGS sequence"/>
</dbReference>
<keyword evidence="3" id="KW-1185">Reference proteome</keyword>
<evidence type="ECO:0000313" key="3">
    <source>
        <dbReference type="Proteomes" id="UP001201812"/>
    </source>
</evidence>
<evidence type="ECO:0000313" key="2">
    <source>
        <dbReference type="EMBL" id="KAI1698451.1"/>
    </source>
</evidence>
<feature type="transmembrane region" description="Helical" evidence="1">
    <location>
        <begin position="16"/>
        <end position="41"/>
    </location>
</feature>
<reference evidence="2" key="1">
    <citation type="submission" date="2022-01" db="EMBL/GenBank/DDBJ databases">
        <title>Genome Sequence Resource for Two Populations of Ditylenchus destructor, the Migratory Endoparasitic Phytonematode.</title>
        <authorList>
            <person name="Zhang H."/>
            <person name="Lin R."/>
            <person name="Xie B."/>
        </authorList>
    </citation>
    <scope>NUCLEOTIDE SEQUENCE</scope>
    <source>
        <strain evidence="2">BazhouSP</strain>
    </source>
</reference>
<gene>
    <name evidence="2" type="ORF">DdX_17906</name>
</gene>
<keyword evidence="1" id="KW-0812">Transmembrane</keyword>
<dbReference type="EMBL" id="JAKKPZ010000218">
    <property type="protein sequence ID" value="KAI1698451.1"/>
    <property type="molecule type" value="Genomic_DNA"/>
</dbReference>
<feature type="transmembrane region" description="Helical" evidence="1">
    <location>
        <begin position="111"/>
        <end position="134"/>
    </location>
</feature>
<dbReference type="AlphaFoldDB" id="A0AAD4MKL5"/>
<keyword evidence="1" id="KW-1133">Transmembrane helix</keyword>
<feature type="transmembrane region" description="Helical" evidence="1">
    <location>
        <begin position="146"/>
        <end position="166"/>
    </location>
</feature>
<accession>A0AAD4MKL5</accession>
<organism evidence="2 3">
    <name type="scientific">Ditylenchus destructor</name>
    <dbReference type="NCBI Taxonomy" id="166010"/>
    <lineage>
        <taxon>Eukaryota</taxon>
        <taxon>Metazoa</taxon>
        <taxon>Ecdysozoa</taxon>
        <taxon>Nematoda</taxon>
        <taxon>Chromadorea</taxon>
        <taxon>Rhabditida</taxon>
        <taxon>Tylenchina</taxon>
        <taxon>Tylenchomorpha</taxon>
        <taxon>Sphaerularioidea</taxon>
        <taxon>Anguinidae</taxon>
        <taxon>Anguininae</taxon>
        <taxon>Ditylenchus</taxon>
    </lineage>
</organism>
<name>A0AAD4MKL5_9BILA</name>
<comment type="caution">
    <text evidence="2">The sequence shown here is derived from an EMBL/GenBank/DDBJ whole genome shotgun (WGS) entry which is preliminary data.</text>
</comment>
<evidence type="ECO:0000256" key="1">
    <source>
        <dbReference type="SAM" id="Phobius"/>
    </source>
</evidence>
<proteinExistence type="predicted"/>
<protein>
    <submittedName>
        <fullName evidence="2">Uncharacterized protein</fullName>
    </submittedName>
</protein>
<keyword evidence="1" id="KW-0472">Membrane</keyword>
<feature type="transmembrane region" description="Helical" evidence="1">
    <location>
        <begin position="61"/>
        <end position="84"/>
    </location>
</feature>
<sequence>MFISNPLAKNGYKSRILTAATIVAIAVCFGCNVAAVFQVFPLTANIEGCLVFACLLTNTSGIFYTYTKIICGSLNLIAGGIFLLKWCYSENRVAIALGSAQLERNRTVNRIAVLVICLELCLNFTPQVTAIILFQTSGIVVGSYIGAYNFMGCCFDIFISSSIYSWRLHRSPASFVRASNS</sequence>